<gene>
    <name evidence="2" type="ORF">FDV58_39465</name>
</gene>
<dbReference type="GO" id="GO:0016757">
    <property type="term" value="F:glycosyltransferase activity"/>
    <property type="evidence" value="ECO:0007669"/>
    <property type="project" value="TreeGrafter"/>
</dbReference>
<dbReference type="FunFam" id="3.40.50.2000:FF:000353">
    <property type="entry name" value="Glycosyl transferase"/>
    <property type="match status" value="1"/>
</dbReference>
<dbReference type="AlphaFoldDB" id="A0A4U6RCY5"/>
<comment type="caution">
    <text evidence="2">The sequence shown here is derived from an EMBL/GenBank/DDBJ whole genome shotgun (WGS) entry which is preliminary data.</text>
</comment>
<dbReference type="InterPro" id="IPR028098">
    <property type="entry name" value="Glyco_trans_4-like_N"/>
</dbReference>
<dbReference type="CDD" id="cd03814">
    <property type="entry name" value="GT4-like"/>
    <property type="match status" value="1"/>
</dbReference>
<dbReference type="PANTHER" id="PTHR45947">
    <property type="entry name" value="SULFOQUINOVOSYL TRANSFERASE SQD2"/>
    <property type="match status" value="1"/>
</dbReference>
<name>A0A4U6RCY5_BRAEL</name>
<dbReference type="PANTHER" id="PTHR45947:SF3">
    <property type="entry name" value="SULFOQUINOVOSYL TRANSFERASE SQD2"/>
    <property type="match status" value="1"/>
</dbReference>
<sequence>MRVLVATDAWRPQINGVVRSLEYLAREAPSLGAEITFLTPADFRTVPLPGYPEIRLALPTIGRIARAIAAARPDSVHIATEGPIGWISRHVCQTRGYPFTTSYHTRFPEYLAARLPVPLQWSYAALRRFHNGGDGIMVGSPSLERALKAHGFRKLMPWSRGVDAELFCPRAKRPLAFPAPVFLYVGRVAVEKNLDAFLGLDLPGSKVVVGDGPLRSSLQARFPQVHFLGTRTGRALADVYASAHVMVFPSLTDTFGMVILEALACGLPVAAFPVMGPLDVIGKSGCGCLDHDLRRAALGALLVPREKCRAHALTFTWRESVRQFLDNVARAHAAPAHAAVAGAMAG</sequence>
<dbReference type="Proteomes" id="UP000305095">
    <property type="component" value="Unassembled WGS sequence"/>
</dbReference>
<dbReference type="RefSeq" id="WP_137483868.1">
    <property type="nucleotide sequence ID" value="NZ_SZZP01000045.1"/>
</dbReference>
<dbReference type="Pfam" id="PF13439">
    <property type="entry name" value="Glyco_transf_4"/>
    <property type="match status" value="1"/>
</dbReference>
<reference evidence="2 3" key="1">
    <citation type="submission" date="2019-05" db="EMBL/GenBank/DDBJ databases">
        <title>Draft Genome of Bradyrhizobium elkanii strain SEMIA 938, Used in Commercial Inoculants for Lupinus spp. in Brazil.</title>
        <authorList>
            <person name="Hungria M."/>
            <person name="Delamuta J.R.M."/>
            <person name="Ribeiro R.A."/>
            <person name="Nogueira M.A."/>
        </authorList>
    </citation>
    <scope>NUCLEOTIDE SEQUENCE [LARGE SCALE GENOMIC DNA]</scope>
    <source>
        <strain evidence="2 3">Semia 938</strain>
    </source>
</reference>
<organism evidence="2 3">
    <name type="scientific">Bradyrhizobium elkanii</name>
    <dbReference type="NCBI Taxonomy" id="29448"/>
    <lineage>
        <taxon>Bacteria</taxon>
        <taxon>Pseudomonadati</taxon>
        <taxon>Pseudomonadota</taxon>
        <taxon>Alphaproteobacteria</taxon>
        <taxon>Hyphomicrobiales</taxon>
        <taxon>Nitrobacteraceae</taxon>
        <taxon>Bradyrhizobium</taxon>
    </lineage>
</organism>
<protein>
    <submittedName>
        <fullName evidence="2">Glycosyltransferase family 1 protein</fullName>
    </submittedName>
</protein>
<dbReference type="Pfam" id="PF13692">
    <property type="entry name" value="Glyco_trans_1_4"/>
    <property type="match status" value="1"/>
</dbReference>
<dbReference type="SUPFAM" id="SSF53756">
    <property type="entry name" value="UDP-Glycosyltransferase/glycogen phosphorylase"/>
    <property type="match status" value="1"/>
</dbReference>
<proteinExistence type="predicted"/>
<dbReference type="Gene3D" id="3.40.50.2000">
    <property type="entry name" value="Glycogen Phosphorylase B"/>
    <property type="match status" value="2"/>
</dbReference>
<dbReference type="InterPro" id="IPR050194">
    <property type="entry name" value="Glycosyltransferase_grp1"/>
</dbReference>
<accession>A0A4U6RCY5</accession>
<keyword evidence="2" id="KW-0808">Transferase</keyword>
<evidence type="ECO:0000313" key="3">
    <source>
        <dbReference type="Proteomes" id="UP000305095"/>
    </source>
</evidence>
<evidence type="ECO:0000313" key="2">
    <source>
        <dbReference type="EMBL" id="TKV71621.1"/>
    </source>
</evidence>
<dbReference type="EMBL" id="SZZP01000045">
    <property type="protein sequence ID" value="TKV71621.1"/>
    <property type="molecule type" value="Genomic_DNA"/>
</dbReference>
<feature type="domain" description="Glycosyltransferase subfamily 4-like N-terminal" evidence="1">
    <location>
        <begin position="14"/>
        <end position="165"/>
    </location>
</feature>
<evidence type="ECO:0000259" key="1">
    <source>
        <dbReference type="Pfam" id="PF13439"/>
    </source>
</evidence>